<keyword evidence="7 10" id="KW-0808">Transferase</keyword>
<dbReference type="NCBIfam" id="TIGR00080">
    <property type="entry name" value="pimt"/>
    <property type="match status" value="1"/>
</dbReference>
<keyword evidence="6 10" id="KW-0489">Methyltransferase</keyword>
<dbReference type="EC" id="2.1.1.77" evidence="3 9"/>
<evidence type="ECO:0000313" key="10">
    <source>
        <dbReference type="EMBL" id="CUV65442.1"/>
    </source>
</evidence>
<evidence type="ECO:0000256" key="7">
    <source>
        <dbReference type="ARBA" id="ARBA00022679"/>
    </source>
</evidence>
<reference evidence="10" key="1">
    <citation type="submission" date="2015-11" db="EMBL/GenBank/DDBJ databases">
        <authorList>
            <person name="Zhang Y."/>
            <person name="Guo Z."/>
        </authorList>
    </citation>
    <scope>NUCLEOTIDE SEQUENCE</scope>
    <source>
        <strain evidence="10">BN30871</strain>
    </source>
</reference>
<evidence type="ECO:0000256" key="6">
    <source>
        <dbReference type="ARBA" id="ARBA00022603"/>
    </source>
</evidence>
<name>A0A0S4XM94_9BACT</name>
<dbReference type="CDD" id="cd02440">
    <property type="entry name" value="AdoMet_MTases"/>
    <property type="match status" value="1"/>
</dbReference>
<sequence>MYFYFKSNDELIMSMIKSGVLHTDNVIEAFRIVDRKYFVPEELSEHLYEDRPLPIGKNQTISQPSTVAFMLELLEVKEGDCILDVGSGSGWTTGLLGSLVGKSGRVEGLERVDELVEVGKNNIAKLNMPHVSIQKASDKLGMPDKTFDAILVSAAAEEIPKELFEQLNMGANLVIPIRNSIFKFKKTPQGIESREYTGFAFVPLIY</sequence>
<dbReference type="GO" id="GO:0032259">
    <property type="term" value="P:methylation"/>
    <property type="evidence" value="ECO:0007669"/>
    <property type="project" value="UniProtKB-KW"/>
</dbReference>
<accession>A0A0S4XM94</accession>
<organism evidence="10">
    <name type="scientific">Sulfurovum sp. enrichment culture clone C5</name>
    <dbReference type="NCBI Taxonomy" id="497650"/>
    <lineage>
        <taxon>Bacteria</taxon>
        <taxon>Pseudomonadati</taxon>
        <taxon>Campylobacterota</taxon>
        <taxon>Epsilonproteobacteria</taxon>
        <taxon>Campylobacterales</taxon>
        <taxon>Sulfurovaceae</taxon>
        <taxon>Sulfurovum</taxon>
        <taxon>environmental samples</taxon>
    </lineage>
</organism>
<evidence type="ECO:0000256" key="8">
    <source>
        <dbReference type="ARBA" id="ARBA00022691"/>
    </source>
</evidence>
<dbReference type="GO" id="GO:0030091">
    <property type="term" value="P:protein repair"/>
    <property type="evidence" value="ECO:0007669"/>
    <property type="project" value="UniProtKB-UniRule"/>
</dbReference>
<evidence type="ECO:0000256" key="5">
    <source>
        <dbReference type="ARBA" id="ARBA00022490"/>
    </source>
</evidence>
<comment type="subcellular location">
    <subcellularLocation>
        <location evidence="1">Cytoplasm</location>
    </subcellularLocation>
</comment>
<evidence type="ECO:0000256" key="3">
    <source>
        <dbReference type="ARBA" id="ARBA00011890"/>
    </source>
</evidence>
<dbReference type="GO" id="GO:0004719">
    <property type="term" value="F:protein-L-isoaspartate (D-aspartate) O-methyltransferase activity"/>
    <property type="evidence" value="ECO:0007669"/>
    <property type="project" value="UniProtKB-UniRule"/>
</dbReference>
<dbReference type="Gene3D" id="3.40.50.150">
    <property type="entry name" value="Vaccinia Virus protein VP39"/>
    <property type="match status" value="1"/>
</dbReference>
<dbReference type="InterPro" id="IPR029063">
    <property type="entry name" value="SAM-dependent_MTases_sf"/>
</dbReference>
<evidence type="ECO:0000256" key="9">
    <source>
        <dbReference type="NCBIfam" id="TIGR00080"/>
    </source>
</evidence>
<dbReference type="SUPFAM" id="SSF53335">
    <property type="entry name" value="S-adenosyl-L-methionine-dependent methyltransferases"/>
    <property type="match status" value="1"/>
</dbReference>
<evidence type="ECO:0000256" key="1">
    <source>
        <dbReference type="ARBA" id="ARBA00004496"/>
    </source>
</evidence>
<comment type="similarity">
    <text evidence="2">Belongs to the methyltransferase superfamily. L-isoaspartyl/D-aspartyl protein methyltransferase family.</text>
</comment>
<evidence type="ECO:0000256" key="4">
    <source>
        <dbReference type="ARBA" id="ARBA00013346"/>
    </source>
</evidence>
<dbReference type="Pfam" id="PF01135">
    <property type="entry name" value="PCMT"/>
    <property type="match status" value="1"/>
</dbReference>
<dbReference type="PANTHER" id="PTHR11579:SF0">
    <property type="entry name" value="PROTEIN-L-ISOASPARTATE(D-ASPARTATE) O-METHYLTRANSFERASE"/>
    <property type="match status" value="1"/>
</dbReference>
<keyword evidence="5" id="KW-0963">Cytoplasm</keyword>
<proteinExistence type="inferred from homology"/>
<evidence type="ECO:0000256" key="2">
    <source>
        <dbReference type="ARBA" id="ARBA00005369"/>
    </source>
</evidence>
<keyword evidence="8" id="KW-0949">S-adenosyl-L-methionine</keyword>
<dbReference type="InterPro" id="IPR000682">
    <property type="entry name" value="PCMT"/>
</dbReference>
<dbReference type="EMBL" id="FAXN01000034">
    <property type="protein sequence ID" value="CUV65442.1"/>
    <property type="molecule type" value="Genomic_DNA"/>
</dbReference>
<protein>
    <recommendedName>
        <fullName evidence="4 9">Protein-L-isoaspartate O-methyltransferase</fullName>
        <ecNumber evidence="3 9">2.1.1.77</ecNumber>
    </recommendedName>
</protein>
<gene>
    <name evidence="10" type="primary">pcm</name>
    <name evidence="10" type="ORF">BN3087_340010</name>
</gene>
<dbReference type="GO" id="GO:0005737">
    <property type="term" value="C:cytoplasm"/>
    <property type="evidence" value="ECO:0007669"/>
    <property type="project" value="UniProtKB-SubCell"/>
</dbReference>
<dbReference type="PANTHER" id="PTHR11579">
    <property type="entry name" value="PROTEIN-L-ISOASPARTATE O-METHYLTRANSFERASE"/>
    <property type="match status" value="1"/>
</dbReference>
<dbReference type="AlphaFoldDB" id="A0A0S4XM94"/>